<proteinExistence type="predicted"/>
<dbReference type="GO" id="GO:0003677">
    <property type="term" value="F:DNA binding"/>
    <property type="evidence" value="ECO:0007669"/>
    <property type="project" value="InterPro"/>
</dbReference>
<dbReference type="EMBL" id="CABPSD010000025">
    <property type="protein sequence ID" value="VVE51176.1"/>
    <property type="molecule type" value="Genomic_DNA"/>
</dbReference>
<gene>
    <name evidence="1" type="ORF">PMO31116_04667</name>
</gene>
<reference evidence="1 2" key="1">
    <citation type="submission" date="2019-08" db="EMBL/GenBank/DDBJ databases">
        <authorList>
            <person name="Peeters C."/>
        </authorList>
    </citation>
    <scope>NUCLEOTIDE SEQUENCE [LARGE SCALE GENOMIC DNA]</scope>
    <source>
        <strain evidence="1 2">LMG 31116</strain>
    </source>
</reference>
<dbReference type="Proteomes" id="UP000368474">
    <property type="component" value="Unassembled WGS sequence"/>
</dbReference>
<dbReference type="Gene3D" id="1.10.260.40">
    <property type="entry name" value="lambda repressor-like DNA-binding domains"/>
    <property type="match status" value="1"/>
</dbReference>
<organism evidence="1 2">
    <name type="scientific">Pandoraea morbifera</name>
    <dbReference type="NCBI Taxonomy" id="2508300"/>
    <lineage>
        <taxon>Bacteria</taxon>
        <taxon>Pseudomonadati</taxon>
        <taxon>Pseudomonadota</taxon>
        <taxon>Betaproteobacteria</taxon>
        <taxon>Burkholderiales</taxon>
        <taxon>Burkholderiaceae</taxon>
        <taxon>Pandoraea</taxon>
    </lineage>
</organism>
<evidence type="ECO:0000313" key="1">
    <source>
        <dbReference type="EMBL" id="VVE51176.1"/>
    </source>
</evidence>
<protein>
    <recommendedName>
        <fullName evidence="3">Rha family transcriptional regulator</fullName>
    </recommendedName>
</protein>
<dbReference type="InterPro" id="IPR010982">
    <property type="entry name" value="Lambda_DNA-bd_dom_sf"/>
</dbReference>
<sequence length="80" mass="8745">MTNAHNISRAINNLGGPVSAAKVLGVRNYQTVQQWVRSGSVPAKYAKAFEDRSGVSRTLLCKDWMFYWPELAGGATGESK</sequence>
<dbReference type="AlphaFoldDB" id="A0A5E4YQV7"/>
<evidence type="ECO:0000313" key="2">
    <source>
        <dbReference type="Proteomes" id="UP000368474"/>
    </source>
</evidence>
<accession>A0A5E4YQV7</accession>
<dbReference type="RefSeq" id="WP_125899282.1">
    <property type="nucleotide sequence ID" value="NZ_CABPSD010000025.1"/>
</dbReference>
<keyword evidence="2" id="KW-1185">Reference proteome</keyword>
<evidence type="ECO:0008006" key="3">
    <source>
        <dbReference type="Google" id="ProtNLM"/>
    </source>
</evidence>
<name>A0A5E4YQV7_9BURK</name>